<dbReference type="GO" id="GO:0045944">
    <property type="term" value="P:positive regulation of transcription by RNA polymerase II"/>
    <property type="evidence" value="ECO:0007669"/>
    <property type="project" value="TreeGrafter"/>
</dbReference>
<feature type="region of interest" description="Disordered" evidence="12">
    <location>
        <begin position="1"/>
        <end position="25"/>
    </location>
</feature>
<keyword evidence="9" id="KW-0804">Transcription</keyword>
<dbReference type="GO" id="GO:0031490">
    <property type="term" value="F:chromatin DNA binding"/>
    <property type="evidence" value="ECO:0007669"/>
    <property type="project" value="TreeGrafter"/>
</dbReference>
<evidence type="ECO:0000256" key="8">
    <source>
        <dbReference type="ARBA" id="ARBA00023015"/>
    </source>
</evidence>
<dbReference type="InterPro" id="IPR000197">
    <property type="entry name" value="Znf_TAZ"/>
</dbReference>
<keyword evidence="7" id="KW-0156">Chromatin regulator</keyword>
<evidence type="ECO:0000256" key="6">
    <source>
        <dbReference type="ARBA" id="ARBA00022833"/>
    </source>
</evidence>
<dbReference type="GO" id="GO:0004402">
    <property type="term" value="F:histone acetyltransferase activity"/>
    <property type="evidence" value="ECO:0007669"/>
    <property type="project" value="InterPro"/>
</dbReference>
<keyword evidence="5" id="KW-0863">Zinc-finger</keyword>
<evidence type="ECO:0000256" key="4">
    <source>
        <dbReference type="ARBA" id="ARBA00022723"/>
    </source>
</evidence>
<evidence type="ECO:0000256" key="10">
    <source>
        <dbReference type="ARBA" id="ARBA00023242"/>
    </source>
</evidence>
<evidence type="ECO:0000256" key="1">
    <source>
        <dbReference type="ARBA" id="ARBA00004123"/>
    </source>
</evidence>
<feature type="compositionally biased region" description="Low complexity" evidence="12">
    <location>
        <begin position="1"/>
        <end position="12"/>
    </location>
</feature>
<dbReference type="InterPro" id="IPR035898">
    <property type="entry name" value="TAZ_dom_sf"/>
</dbReference>
<dbReference type="GO" id="GO:0003713">
    <property type="term" value="F:transcription coactivator activity"/>
    <property type="evidence" value="ECO:0007669"/>
    <property type="project" value="TreeGrafter"/>
</dbReference>
<dbReference type="EMBL" id="NBNE01000870">
    <property type="protein sequence ID" value="OWZ16788.1"/>
    <property type="molecule type" value="Genomic_DNA"/>
</dbReference>
<keyword evidence="6" id="KW-0862">Zinc</keyword>
<keyword evidence="3" id="KW-0808">Transferase</keyword>
<comment type="catalytic activity">
    <reaction evidence="11">
        <text>L-lysyl-[protein] + acetyl-CoA = N(6)-acetyl-L-lysyl-[protein] + CoA + H(+)</text>
        <dbReference type="Rhea" id="RHEA:45948"/>
        <dbReference type="Rhea" id="RHEA-COMP:9752"/>
        <dbReference type="Rhea" id="RHEA-COMP:10731"/>
        <dbReference type="ChEBI" id="CHEBI:15378"/>
        <dbReference type="ChEBI" id="CHEBI:29969"/>
        <dbReference type="ChEBI" id="CHEBI:57287"/>
        <dbReference type="ChEBI" id="CHEBI:57288"/>
        <dbReference type="ChEBI" id="CHEBI:61930"/>
        <dbReference type="EC" id="2.3.1.48"/>
    </reaction>
</comment>
<feature type="compositionally biased region" description="Basic residues" evidence="12">
    <location>
        <begin position="410"/>
        <end position="419"/>
    </location>
</feature>
<dbReference type="GO" id="GO:0008270">
    <property type="term" value="F:zinc ion binding"/>
    <property type="evidence" value="ECO:0007669"/>
    <property type="project" value="UniProtKB-KW"/>
</dbReference>
<keyword evidence="15" id="KW-1185">Reference proteome</keyword>
<feature type="region of interest" description="Disordered" evidence="12">
    <location>
        <begin position="564"/>
        <end position="624"/>
    </location>
</feature>
<dbReference type="GO" id="GO:0000123">
    <property type="term" value="C:histone acetyltransferase complex"/>
    <property type="evidence" value="ECO:0007669"/>
    <property type="project" value="TreeGrafter"/>
</dbReference>
<feature type="region of interest" description="Disordered" evidence="12">
    <location>
        <begin position="391"/>
        <end position="421"/>
    </location>
</feature>
<dbReference type="GO" id="GO:0005667">
    <property type="term" value="C:transcription regulator complex"/>
    <property type="evidence" value="ECO:0007669"/>
    <property type="project" value="TreeGrafter"/>
</dbReference>
<gene>
    <name evidence="14" type="ORF">PHMEG_0009367</name>
</gene>
<keyword evidence="8" id="KW-0805">Transcription regulation</keyword>
<feature type="region of interest" description="Disordered" evidence="12">
    <location>
        <begin position="816"/>
        <end position="842"/>
    </location>
</feature>
<feature type="compositionally biased region" description="Pro residues" evidence="12">
    <location>
        <begin position="69"/>
        <end position="78"/>
    </location>
</feature>
<dbReference type="SMART" id="SM00551">
    <property type="entry name" value="ZnF_TAZ"/>
    <property type="match status" value="1"/>
</dbReference>
<feature type="compositionally biased region" description="Low complexity" evidence="12">
    <location>
        <begin position="259"/>
        <end position="273"/>
    </location>
</feature>
<dbReference type="Proteomes" id="UP000198211">
    <property type="component" value="Unassembled WGS sequence"/>
</dbReference>
<evidence type="ECO:0000313" key="15">
    <source>
        <dbReference type="Proteomes" id="UP000198211"/>
    </source>
</evidence>
<dbReference type="SUPFAM" id="SSF57933">
    <property type="entry name" value="TAZ domain"/>
    <property type="match status" value="2"/>
</dbReference>
<dbReference type="OrthoDB" id="73915at2759"/>
<evidence type="ECO:0000256" key="5">
    <source>
        <dbReference type="ARBA" id="ARBA00022771"/>
    </source>
</evidence>
<dbReference type="Pfam" id="PF02135">
    <property type="entry name" value="zf-TAZ"/>
    <property type="match status" value="1"/>
</dbReference>
<dbReference type="PROSITE" id="PS50134">
    <property type="entry name" value="ZF_TAZ"/>
    <property type="match status" value="1"/>
</dbReference>
<comment type="subcellular location">
    <subcellularLocation>
        <location evidence="1">Nucleus</location>
    </subcellularLocation>
</comment>
<dbReference type="EC" id="2.3.1.48" evidence="2"/>
<evidence type="ECO:0000259" key="13">
    <source>
        <dbReference type="PROSITE" id="PS50134"/>
    </source>
</evidence>
<dbReference type="PANTHER" id="PTHR13808:SF1">
    <property type="entry name" value="HISTONE ACETYLTRANSFERASE"/>
    <property type="match status" value="1"/>
</dbReference>
<comment type="caution">
    <text evidence="14">The sequence shown here is derived from an EMBL/GenBank/DDBJ whole genome shotgun (WGS) entry which is preliminary data.</text>
</comment>
<dbReference type="STRING" id="4795.A0A225WHS6"/>
<keyword evidence="4" id="KW-0479">Metal-binding</keyword>
<organism evidence="14 15">
    <name type="scientific">Phytophthora megakarya</name>
    <dbReference type="NCBI Taxonomy" id="4795"/>
    <lineage>
        <taxon>Eukaryota</taxon>
        <taxon>Sar</taxon>
        <taxon>Stramenopiles</taxon>
        <taxon>Oomycota</taxon>
        <taxon>Peronosporomycetes</taxon>
        <taxon>Peronosporales</taxon>
        <taxon>Peronosporaceae</taxon>
        <taxon>Phytophthora</taxon>
    </lineage>
</organism>
<dbReference type="InterPro" id="IPR013178">
    <property type="entry name" value="Histone_AcTrfase_Rtt109/CBP"/>
</dbReference>
<evidence type="ECO:0000256" key="3">
    <source>
        <dbReference type="ARBA" id="ARBA00022679"/>
    </source>
</evidence>
<proteinExistence type="predicted"/>
<evidence type="ECO:0000256" key="11">
    <source>
        <dbReference type="ARBA" id="ARBA00048017"/>
    </source>
</evidence>
<dbReference type="AlphaFoldDB" id="A0A225WHS6"/>
<evidence type="ECO:0000256" key="12">
    <source>
        <dbReference type="SAM" id="MobiDB-lite"/>
    </source>
</evidence>
<feature type="region of interest" description="Disordered" evidence="12">
    <location>
        <begin position="48"/>
        <end position="81"/>
    </location>
</feature>
<dbReference type="GO" id="GO:0005634">
    <property type="term" value="C:nucleus"/>
    <property type="evidence" value="ECO:0007669"/>
    <property type="project" value="UniProtKB-SubCell"/>
</dbReference>
<dbReference type="Gene3D" id="1.20.1020.10">
    <property type="entry name" value="TAZ domain"/>
    <property type="match status" value="1"/>
</dbReference>
<keyword evidence="10" id="KW-0539">Nucleus</keyword>
<accession>A0A225WHS6</accession>
<evidence type="ECO:0000256" key="2">
    <source>
        <dbReference type="ARBA" id="ARBA00013184"/>
    </source>
</evidence>
<evidence type="ECO:0000313" key="14">
    <source>
        <dbReference type="EMBL" id="OWZ16788.1"/>
    </source>
</evidence>
<sequence>MSAPIDDLLYGGDDSGDEDEMNTSIPMRSYSGVPLAAAVAPPGGLLSPGTLPTPVSKPITPSTAATPIRPQPLAPTPALPQAKPLAATPIQQTPGSGQQMFQQMFALLKQMLPVEQYATLHSEMRKGNGNDIKSIVDIIKRIAGDAIFSSVIQKMDLTRTFPTNNATGAFNAVKPEPGAAGVPMSSSLAARTTTMSPKVTAIAPNTRPIAAAPPTIAAAPVAMPASIAAQVTRPTSIQPPLGTISASPPKAAGVKPEPTMASTTGAATTSSPNATSAVAQSRNEALEKIIFAKRLLSHASTCSLGHGVCQVKKCDDVRRVFKHSLSCGGTNGCSHCEQLKGLVKYHAKECAVGITDHCSIPFCDGLRRTYAQSQASLAAKAKAAQAVGVRRGVGSDDDDDNTPLSSAVNKAKKNAKAKSPKNIVGRGAVNYPLKRKGSNASPVPSSAVLTPSIVATTTAAPTPVAAKPQQKNVTANMTQEYGRLLQLILHVEKCTTSVCPVGEECAESKMIMKQMSSPNPPARAKTYKQVYGHYKTCVAKNNTANCPMCKIGLLPILPVATPVSSPHSQILKTPGPPMLNTSISGSAVTSSPSGGLNKRSSTAVSPTPRSPLKKPRTNSTTQRKATAAEVAAQSAAASELVSQELAQASVADIRKEADVLTHTSIELGTERRIMMEGGIRRVRMAEQLSCQKEEWVEKDLFNSEKLRNQIREVGRRSGVELGSQTTDVMAYALHEYLKQVIEEMVEISKQRGDSQAHTLEALQKAQRMGGMMDGRHGGHMELTATDILRVSCEDSFTKLRQEDIGLRSQLLEEAKREEQIEKERAKKRKKVDRSKFNQDERDEAEMDVEELALKDLKERLLQQDKSGVVKVDGRVNESIVAKYAPRNIDNQVTMEDANYWLISQKPYIRPKLFVRAEAARIVTKSLL</sequence>
<name>A0A225WHS6_9STRA</name>
<evidence type="ECO:0000256" key="7">
    <source>
        <dbReference type="ARBA" id="ARBA00022853"/>
    </source>
</evidence>
<feature type="compositionally biased region" description="Polar residues" evidence="12">
    <location>
        <begin position="579"/>
        <end position="607"/>
    </location>
</feature>
<feature type="domain" description="TAZ-type" evidence="13">
    <location>
        <begin position="279"/>
        <end position="366"/>
    </location>
</feature>
<reference evidence="15" key="1">
    <citation type="submission" date="2017-03" db="EMBL/GenBank/DDBJ databases">
        <title>Phytopthora megakarya and P. palmivora, two closely related causual agents of cacao black pod achieved similar genome size and gene model numbers by different mechanisms.</title>
        <authorList>
            <person name="Ali S."/>
            <person name="Shao J."/>
            <person name="Larry D.J."/>
            <person name="Kronmiller B."/>
            <person name="Shen D."/>
            <person name="Strem M.D."/>
            <person name="Melnick R.L."/>
            <person name="Guiltinan M.J."/>
            <person name="Tyler B.M."/>
            <person name="Meinhardt L.W."/>
            <person name="Bailey B.A."/>
        </authorList>
    </citation>
    <scope>NUCLEOTIDE SEQUENCE [LARGE SCALE GENOMIC DNA]</scope>
    <source>
        <strain evidence="15">zdho120</strain>
    </source>
</reference>
<protein>
    <recommendedName>
        <fullName evidence="2">histone acetyltransferase</fullName>
        <ecNumber evidence="2">2.3.1.48</ecNumber>
    </recommendedName>
</protein>
<evidence type="ECO:0000256" key="9">
    <source>
        <dbReference type="ARBA" id="ARBA00023163"/>
    </source>
</evidence>
<feature type="region of interest" description="Disordered" evidence="12">
    <location>
        <begin position="236"/>
        <end position="273"/>
    </location>
</feature>
<dbReference type="PANTHER" id="PTHR13808">
    <property type="entry name" value="CBP/P300-RELATED"/>
    <property type="match status" value="1"/>
</dbReference>